<dbReference type="KEGG" id="hro:HELRODRAFT_191764"/>
<evidence type="ECO:0000313" key="3">
    <source>
        <dbReference type="Proteomes" id="UP000015101"/>
    </source>
</evidence>
<dbReference type="CTD" id="20212054"/>
<dbReference type="HOGENOM" id="CLU_673153_0_0_1"/>
<keyword evidence="3" id="KW-1185">Reference proteome</keyword>
<dbReference type="Gene3D" id="3.60.10.10">
    <property type="entry name" value="Endonuclease/exonuclease/phosphatase"/>
    <property type="match status" value="1"/>
</dbReference>
<dbReference type="RefSeq" id="XP_009017669.1">
    <property type="nucleotide sequence ID" value="XM_009019421.1"/>
</dbReference>
<dbReference type="OrthoDB" id="418748at2759"/>
<proteinExistence type="predicted"/>
<evidence type="ECO:0000313" key="1">
    <source>
        <dbReference type="EMBL" id="ESO04400.1"/>
    </source>
</evidence>
<dbReference type="Proteomes" id="UP000015101">
    <property type="component" value="Unassembled WGS sequence"/>
</dbReference>
<dbReference type="EnsemblMetazoa" id="HelroT191764">
    <property type="protein sequence ID" value="HelroP191764"/>
    <property type="gene ID" value="HelroG191764"/>
</dbReference>
<evidence type="ECO:0000313" key="2">
    <source>
        <dbReference type="EnsemblMetazoa" id="HelroP191764"/>
    </source>
</evidence>
<dbReference type="EMBL" id="KB096502">
    <property type="protein sequence ID" value="ESO04400.1"/>
    <property type="molecule type" value="Genomic_DNA"/>
</dbReference>
<dbReference type="GeneID" id="20212054"/>
<reference evidence="1 3" key="2">
    <citation type="journal article" date="2013" name="Nature">
        <title>Insights into bilaterian evolution from three spiralian genomes.</title>
        <authorList>
            <person name="Simakov O."/>
            <person name="Marletaz F."/>
            <person name="Cho S.J."/>
            <person name="Edsinger-Gonzales E."/>
            <person name="Havlak P."/>
            <person name="Hellsten U."/>
            <person name="Kuo D.H."/>
            <person name="Larsson T."/>
            <person name="Lv J."/>
            <person name="Arendt D."/>
            <person name="Savage R."/>
            <person name="Osoegawa K."/>
            <person name="de Jong P."/>
            <person name="Grimwood J."/>
            <person name="Chapman J.A."/>
            <person name="Shapiro H."/>
            <person name="Aerts A."/>
            <person name="Otillar R.P."/>
            <person name="Terry A.Y."/>
            <person name="Boore J.L."/>
            <person name="Grigoriev I.V."/>
            <person name="Lindberg D.R."/>
            <person name="Seaver E.C."/>
            <person name="Weisblat D.A."/>
            <person name="Putnam N.H."/>
            <person name="Rokhsar D.S."/>
        </authorList>
    </citation>
    <scope>NUCLEOTIDE SEQUENCE</scope>
</reference>
<reference evidence="2" key="3">
    <citation type="submission" date="2015-06" db="UniProtKB">
        <authorList>
            <consortium name="EnsemblMetazoa"/>
        </authorList>
    </citation>
    <scope>IDENTIFICATION</scope>
</reference>
<reference evidence="3" key="1">
    <citation type="submission" date="2012-12" db="EMBL/GenBank/DDBJ databases">
        <authorList>
            <person name="Hellsten U."/>
            <person name="Grimwood J."/>
            <person name="Chapman J.A."/>
            <person name="Shapiro H."/>
            <person name="Aerts A."/>
            <person name="Otillar R.P."/>
            <person name="Terry A.Y."/>
            <person name="Boore J.L."/>
            <person name="Simakov O."/>
            <person name="Marletaz F."/>
            <person name="Cho S.-J."/>
            <person name="Edsinger-Gonzales E."/>
            <person name="Havlak P."/>
            <person name="Kuo D.-H."/>
            <person name="Larsson T."/>
            <person name="Lv J."/>
            <person name="Arendt D."/>
            <person name="Savage R."/>
            <person name="Osoegawa K."/>
            <person name="de Jong P."/>
            <person name="Lindberg D.R."/>
            <person name="Seaver E.C."/>
            <person name="Weisblat D.A."/>
            <person name="Putnam N.H."/>
            <person name="Grigoriev I.V."/>
            <person name="Rokhsar D.S."/>
        </authorList>
    </citation>
    <scope>NUCLEOTIDE SEQUENCE</scope>
</reference>
<organism evidence="2 3">
    <name type="scientific">Helobdella robusta</name>
    <name type="common">Californian leech</name>
    <dbReference type="NCBI Taxonomy" id="6412"/>
    <lineage>
        <taxon>Eukaryota</taxon>
        <taxon>Metazoa</taxon>
        <taxon>Spiralia</taxon>
        <taxon>Lophotrochozoa</taxon>
        <taxon>Annelida</taxon>
        <taxon>Clitellata</taxon>
        <taxon>Hirudinea</taxon>
        <taxon>Rhynchobdellida</taxon>
        <taxon>Glossiphoniidae</taxon>
        <taxon>Helobdella</taxon>
    </lineage>
</organism>
<sequence length="409" mass="47372">MTGVARSIDENLMQLPGREDKEKYKLFWNGKKTAKNGVGIFVKKPLAQEVLDIKRINSRLMWIKLRLEKQTMITFSAYAPQDVITRSLQSMLHIQHQQSFNLQSNKNNIAYIDEDLGKCNVEFDNILSLDKNNVRQSRNLFNNNFDPKQLQENFITTNDLRNNEEFDVAQTDLKKYNNVNSNSNLYANKMNVLELDRKLVNNSQASDALCFIQGNLLSPFYTSNEMSKSPLSPSKSSVIRIKCHPTTTMSTETSIHNCKNINKPAKKQNFVQHFQRKYITKQHNIANRINNKQTDGKLSPFQDQHQISNCPSNSDFIIKNHFKNNMKNKNKKLNNELMNNIHKITTSDKVLQNNVEPCTPSTKLTSFQNDRQQFNHFDQNMKIGTVEYGDHFRNELVQIGICFNNDIVN</sequence>
<dbReference type="AlphaFoldDB" id="T1FTA7"/>
<protein>
    <submittedName>
        <fullName evidence="1 2">Uncharacterized protein</fullName>
    </submittedName>
</protein>
<accession>T1FTA7</accession>
<dbReference type="EMBL" id="AMQM01004355">
    <property type="status" value="NOT_ANNOTATED_CDS"/>
    <property type="molecule type" value="Genomic_DNA"/>
</dbReference>
<dbReference type="InterPro" id="IPR036691">
    <property type="entry name" value="Endo/exonu/phosph_ase_sf"/>
</dbReference>
<name>T1FTA7_HELRO</name>
<gene>
    <name evidence="2" type="primary">20212054</name>
    <name evidence="1" type="ORF">HELRODRAFT_191764</name>
</gene>
<dbReference type="InParanoid" id="T1FTA7"/>